<evidence type="ECO:0000256" key="4">
    <source>
        <dbReference type="RuleBase" id="RU003744"/>
    </source>
</evidence>
<keyword evidence="3" id="KW-0732">Signal</keyword>
<dbReference type="AlphaFoldDB" id="A0A0A1FA63"/>
<protein>
    <submittedName>
        <fullName evidence="6">ABC-type amino acid transport/signal transduction systems</fullName>
    </submittedName>
</protein>
<gene>
    <name evidence="6" type="ORF">LT85_2470</name>
</gene>
<dbReference type="KEGG" id="care:LT85_2470"/>
<dbReference type="SMART" id="SM00062">
    <property type="entry name" value="PBPb"/>
    <property type="match status" value="1"/>
</dbReference>
<keyword evidence="7" id="KW-1185">Reference proteome</keyword>
<dbReference type="Proteomes" id="UP000030302">
    <property type="component" value="Chromosome"/>
</dbReference>
<evidence type="ECO:0000313" key="7">
    <source>
        <dbReference type="Proteomes" id="UP000030302"/>
    </source>
</evidence>
<evidence type="ECO:0000259" key="5">
    <source>
        <dbReference type="SMART" id="SM00062"/>
    </source>
</evidence>
<dbReference type="EMBL" id="CP009962">
    <property type="protein sequence ID" value="AIY41628.1"/>
    <property type="molecule type" value="Genomic_DNA"/>
</dbReference>
<proteinExistence type="inferred from homology"/>
<sequence>MKRRDYPSINIFIQVNLMRLAKLLLLLSLNAFLVCAQSARADGLSDVQKRGILRVAVPQDFAPFGSVTPGLKLQGLDIDVAALIAKNMGVKLELVPVSSANRIAYLQTHKADLVISTLGKNAEREKVIAFSQPYSPYNNSVFGPAGIKVSGPADLAGKTIGVARGTFQDSQLTDTAPASATIKRYEDNNGMISAYLAGQVQLVGTGDFVAVALAGKAAGNKPQMKYIIQESACYVGLLKEEPALMASVNAALTQAKKDNALNGIVQKWLNVPLPGKLAKQLE</sequence>
<dbReference type="GO" id="GO:0030313">
    <property type="term" value="C:cell envelope"/>
    <property type="evidence" value="ECO:0007669"/>
    <property type="project" value="UniProtKB-SubCell"/>
</dbReference>
<accession>A0A0A1FA63</accession>
<dbReference type="InterPro" id="IPR018313">
    <property type="entry name" value="SBP_3_CS"/>
</dbReference>
<dbReference type="PANTHER" id="PTHR35936">
    <property type="entry name" value="MEMBRANE-BOUND LYTIC MUREIN TRANSGLYCOSYLASE F"/>
    <property type="match status" value="1"/>
</dbReference>
<name>A0A0A1FA63_9BURK</name>
<dbReference type="Gene3D" id="3.40.190.10">
    <property type="entry name" value="Periplasmic binding protein-like II"/>
    <property type="match status" value="2"/>
</dbReference>
<evidence type="ECO:0000256" key="1">
    <source>
        <dbReference type="ARBA" id="ARBA00004196"/>
    </source>
</evidence>
<dbReference type="PROSITE" id="PS01039">
    <property type="entry name" value="SBP_BACTERIAL_3"/>
    <property type="match status" value="1"/>
</dbReference>
<dbReference type="Pfam" id="PF00497">
    <property type="entry name" value="SBP_bac_3"/>
    <property type="match status" value="1"/>
</dbReference>
<reference evidence="7" key="1">
    <citation type="journal article" date="2014" name="Soil Biol. Biochem.">
        <title>Structure and function of bacterial communities in ageing soils: Insights from the Mendocino ecological staircase.</title>
        <authorList>
            <person name="Uroz S."/>
            <person name="Tech J.J."/>
            <person name="Sawaya N.A."/>
            <person name="Frey-Klett P."/>
            <person name="Leveau J.H.J."/>
        </authorList>
    </citation>
    <scope>NUCLEOTIDE SEQUENCE [LARGE SCALE GENOMIC DNA]</scope>
    <source>
        <strain evidence="7">Cal35</strain>
    </source>
</reference>
<feature type="domain" description="Solute-binding protein family 3/N-terminal" evidence="5">
    <location>
        <begin position="52"/>
        <end position="272"/>
    </location>
</feature>
<dbReference type="STRING" id="279058.LT85_2470"/>
<organism evidence="6 7">
    <name type="scientific">Collimonas arenae</name>
    <dbReference type="NCBI Taxonomy" id="279058"/>
    <lineage>
        <taxon>Bacteria</taxon>
        <taxon>Pseudomonadati</taxon>
        <taxon>Pseudomonadota</taxon>
        <taxon>Betaproteobacteria</taxon>
        <taxon>Burkholderiales</taxon>
        <taxon>Oxalobacteraceae</taxon>
        <taxon>Collimonas</taxon>
    </lineage>
</organism>
<evidence type="ECO:0000256" key="2">
    <source>
        <dbReference type="ARBA" id="ARBA00010333"/>
    </source>
</evidence>
<comment type="similarity">
    <text evidence="2 4">Belongs to the bacterial solute-binding protein 3 family.</text>
</comment>
<dbReference type="HOGENOM" id="CLU_019602_18_4_4"/>
<evidence type="ECO:0000256" key="3">
    <source>
        <dbReference type="ARBA" id="ARBA00022729"/>
    </source>
</evidence>
<dbReference type="PANTHER" id="PTHR35936:SF37">
    <property type="entry name" value="AMINO ACID ABC TRANSPORTER SUBSTRATE-BINDING PROTEIN"/>
    <property type="match status" value="1"/>
</dbReference>
<comment type="subcellular location">
    <subcellularLocation>
        <location evidence="1">Cell envelope</location>
    </subcellularLocation>
</comment>
<dbReference type="InterPro" id="IPR001638">
    <property type="entry name" value="Solute-binding_3/MltF_N"/>
</dbReference>
<dbReference type="SUPFAM" id="SSF53850">
    <property type="entry name" value="Periplasmic binding protein-like II"/>
    <property type="match status" value="1"/>
</dbReference>
<evidence type="ECO:0000313" key="6">
    <source>
        <dbReference type="EMBL" id="AIY41628.1"/>
    </source>
</evidence>